<dbReference type="AlphaFoldDB" id="A0AAW2Z8P0"/>
<organism evidence="1 2">
    <name type="scientific">Acrasis kona</name>
    <dbReference type="NCBI Taxonomy" id="1008807"/>
    <lineage>
        <taxon>Eukaryota</taxon>
        <taxon>Discoba</taxon>
        <taxon>Heterolobosea</taxon>
        <taxon>Tetramitia</taxon>
        <taxon>Eutetramitia</taxon>
        <taxon>Acrasidae</taxon>
        <taxon>Acrasis</taxon>
    </lineage>
</organism>
<name>A0AAW2Z8P0_9EUKA</name>
<dbReference type="Proteomes" id="UP001431209">
    <property type="component" value="Unassembled WGS sequence"/>
</dbReference>
<reference evidence="1 2" key="1">
    <citation type="submission" date="2024-03" db="EMBL/GenBank/DDBJ databases">
        <title>The Acrasis kona genome and developmental transcriptomes reveal deep origins of eukaryotic multicellular pathways.</title>
        <authorList>
            <person name="Sheikh S."/>
            <person name="Fu C.-J."/>
            <person name="Brown M.W."/>
            <person name="Baldauf S.L."/>
        </authorList>
    </citation>
    <scope>NUCLEOTIDE SEQUENCE [LARGE SCALE GENOMIC DNA]</scope>
    <source>
        <strain evidence="1 2">ATCC MYA-3509</strain>
    </source>
</reference>
<evidence type="ECO:0000313" key="1">
    <source>
        <dbReference type="EMBL" id="KAL0485785.1"/>
    </source>
</evidence>
<dbReference type="EMBL" id="JAOPGA020001165">
    <property type="protein sequence ID" value="KAL0485785.1"/>
    <property type="molecule type" value="Genomic_DNA"/>
</dbReference>
<gene>
    <name evidence="1" type="ORF">AKO1_003235</name>
</gene>
<sequence length="447" mass="51022">MKIVKDNNVQEIIEKVTFKLPDEYIRKEGILDGSLSISREGPLPVVIKLTVEIRSGNRTFKMPLNHRIKSIGESSIVNRITLPQSIKVENNVEVPTKITFESYIERFFNENKNGPTNPQNILIIGRPTATQYVHAVRLYSFACSTHYLVLEDDSVWAGMDFHDLKLIEGLNSTYPVTQIVGCNGRTFILAGTQVYTFKNSEKLERVEYFDALRFSNPNHSGSVRVTMMASTPRIIYFLMSDYSVYKFEHHFVFMTQFKQNNTLVKNISCSGNVAVFTFTNNVVFNLDTTTNTEINLGGFPCKINFGDNLVVVNKSPQILVYSKKASTGPIKISINQRIEIQSLCGTFSDDVLHIVIVSTDRRVFIAVTNFTHDCNVDLHEYHDEYLKIARQGKSVTPVVVTADNTMVYFKKYQMTALEGYEEMIRTFYLLNNKRNSTFEDVLIKTLH</sequence>
<proteinExistence type="predicted"/>
<accession>A0AAW2Z8P0</accession>
<evidence type="ECO:0000313" key="2">
    <source>
        <dbReference type="Proteomes" id="UP001431209"/>
    </source>
</evidence>
<comment type="caution">
    <text evidence="1">The sequence shown here is derived from an EMBL/GenBank/DDBJ whole genome shotgun (WGS) entry which is preliminary data.</text>
</comment>
<protein>
    <submittedName>
        <fullName evidence="1">Uncharacterized protein</fullName>
    </submittedName>
</protein>
<keyword evidence="2" id="KW-1185">Reference proteome</keyword>